<dbReference type="EMBL" id="JAHRHJ020000010">
    <property type="protein sequence ID" value="KAH9298483.1"/>
    <property type="molecule type" value="Genomic_DNA"/>
</dbReference>
<proteinExistence type="predicted"/>
<accession>A0AA38CGQ8</accession>
<sequence>KWGFETQPNIQKSSIRYLKMSFEQHRPKMILISLNHLQKQSQLGRFNSTQINGSTTKFDKRPPIQNASSKESFRSSLTILIEGFRPQKLQQQNIVQNCRLQVNHACLQICRVSARSWMPFVADFV</sequence>
<gene>
    <name evidence="1" type="ORF">KI387_030165</name>
</gene>
<feature type="non-terminal residue" evidence="1">
    <location>
        <position position="125"/>
    </location>
</feature>
<comment type="caution">
    <text evidence="1">The sequence shown here is derived from an EMBL/GenBank/DDBJ whole genome shotgun (WGS) entry which is preliminary data.</text>
</comment>
<organism evidence="1 2">
    <name type="scientific">Taxus chinensis</name>
    <name type="common">Chinese yew</name>
    <name type="synonym">Taxus wallichiana var. chinensis</name>
    <dbReference type="NCBI Taxonomy" id="29808"/>
    <lineage>
        <taxon>Eukaryota</taxon>
        <taxon>Viridiplantae</taxon>
        <taxon>Streptophyta</taxon>
        <taxon>Embryophyta</taxon>
        <taxon>Tracheophyta</taxon>
        <taxon>Spermatophyta</taxon>
        <taxon>Pinopsida</taxon>
        <taxon>Pinidae</taxon>
        <taxon>Conifers II</taxon>
        <taxon>Cupressales</taxon>
        <taxon>Taxaceae</taxon>
        <taxon>Taxus</taxon>
    </lineage>
</organism>
<dbReference type="AlphaFoldDB" id="A0AA38CGQ8"/>
<evidence type="ECO:0000313" key="2">
    <source>
        <dbReference type="Proteomes" id="UP000824469"/>
    </source>
</evidence>
<evidence type="ECO:0000313" key="1">
    <source>
        <dbReference type="EMBL" id="KAH9298483.1"/>
    </source>
</evidence>
<dbReference type="Proteomes" id="UP000824469">
    <property type="component" value="Unassembled WGS sequence"/>
</dbReference>
<reference evidence="1 2" key="1">
    <citation type="journal article" date="2021" name="Nat. Plants">
        <title>The Taxus genome provides insights into paclitaxel biosynthesis.</title>
        <authorList>
            <person name="Xiong X."/>
            <person name="Gou J."/>
            <person name="Liao Q."/>
            <person name="Li Y."/>
            <person name="Zhou Q."/>
            <person name="Bi G."/>
            <person name="Li C."/>
            <person name="Du R."/>
            <person name="Wang X."/>
            <person name="Sun T."/>
            <person name="Guo L."/>
            <person name="Liang H."/>
            <person name="Lu P."/>
            <person name="Wu Y."/>
            <person name="Zhang Z."/>
            <person name="Ro D.K."/>
            <person name="Shang Y."/>
            <person name="Huang S."/>
            <person name="Yan J."/>
        </authorList>
    </citation>
    <scope>NUCLEOTIDE SEQUENCE [LARGE SCALE GENOMIC DNA]</scope>
    <source>
        <strain evidence="1">Ta-2019</strain>
    </source>
</reference>
<name>A0AA38CGQ8_TAXCH</name>
<keyword evidence="2" id="KW-1185">Reference proteome</keyword>
<feature type="non-terminal residue" evidence="1">
    <location>
        <position position="1"/>
    </location>
</feature>
<protein>
    <submittedName>
        <fullName evidence="1">Uncharacterized protein</fullName>
    </submittedName>
</protein>